<sequence>MRMKPFATAIERAAGDRLAVVRLKNRYHGWNGEEQTPLVDARWALDQIRARYAGLPIALIGHSMGGRVATHLAGEPGVTTIVGLAPWVVEGDLRWGRPGLNVLLMHGVKDRTTDPQHTERLAEELRAQGADVTWRPIEGEIHGMLRHARMWHRDVADFVVASLLRPELTQ</sequence>
<dbReference type="Gene3D" id="3.40.50.1820">
    <property type="entry name" value="alpha/beta hydrolase"/>
    <property type="match status" value="1"/>
</dbReference>
<evidence type="ECO:0000313" key="3">
    <source>
        <dbReference type="EMBL" id="KGN31641.1"/>
    </source>
</evidence>
<dbReference type="InterPro" id="IPR001375">
    <property type="entry name" value="Peptidase_S9_cat"/>
</dbReference>
<evidence type="ECO:0000313" key="4">
    <source>
        <dbReference type="Proteomes" id="UP000030002"/>
    </source>
</evidence>
<feature type="domain" description="Serine aminopeptidase S33" evidence="2">
    <location>
        <begin position="38"/>
        <end position="88"/>
    </location>
</feature>
<dbReference type="GO" id="GO:0006508">
    <property type="term" value="P:proteolysis"/>
    <property type="evidence" value="ECO:0007669"/>
    <property type="project" value="InterPro"/>
</dbReference>
<keyword evidence="4" id="KW-1185">Reference proteome</keyword>
<dbReference type="AlphaFoldDB" id="A0A0A0J7Q8"/>
<dbReference type="InterPro" id="IPR022742">
    <property type="entry name" value="Hydrolase_4"/>
</dbReference>
<evidence type="ECO:0000259" key="1">
    <source>
        <dbReference type="Pfam" id="PF00326"/>
    </source>
</evidence>
<reference evidence="3 4" key="1">
    <citation type="submission" date="2013-08" db="EMBL/GenBank/DDBJ databases">
        <title>The genome sequence of Knoellia sinensis.</title>
        <authorList>
            <person name="Zhu W."/>
            <person name="Wang G."/>
        </authorList>
    </citation>
    <scope>NUCLEOTIDE SEQUENCE [LARGE SCALE GENOMIC DNA]</scope>
    <source>
        <strain evidence="3 4">KCTC 19936</strain>
    </source>
</reference>
<name>A0A0A0J7Q8_9MICO</name>
<accession>A0A0A0J7Q8</accession>
<dbReference type="SUPFAM" id="SSF53474">
    <property type="entry name" value="alpha/beta-Hydrolases"/>
    <property type="match status" value="1"/>
</dbReference>
<dbReference type="Proteomes" id="UP000030002">
    <property type="component" value="Unassembled WGS sequence"/>
</dbReference>
<dbReference type="Pfam" id="PF12146">
    <property type="entry name" value="Hydrolase_4"/>
    <property type="match status" value="1"/>
</dbReference>
<organism evidence="3 4">
    <name type="scientific">Knoellia sinensis KCTC 19936</name>
    <dbReference type="NCBI Taxonomy" id="1385520"/>
    <lineage>
        <taxon>Bacteria</taxon>
        <taxon>Bacillati</taxon>
        <taxon>Actinomycetota</taxon>
        <taxon>Actinomycetes</taxon>
        <taxon>Micrococcales</taxon>
        <taxon>Intrasporangiaceae</taxon>
        <taxon>Knoellia</taxon>
    </lineage>
</organism>
<comment type="caution">
    <text evidence="3">The sequence shown here is derived from an EMBL/GenBank/DDBJ whole genome shotgun (WGS) entry which is preliminary data.</text>
</comment>
<evidence type="ECO:0008006" key="5">
    <source>
        <dbReference type="Google" id="ProtNLM"/>
    </source>
</evidence>
<dbReference type="EMBL" id="AVPJ01000010">
    <property type="protein sequence ID" value="KGN31641.1"/>
    <property type="molecule type" value="Genomic_DNA"/>
</dbReference>
<gene>
    <name evidence="3" type="ORF">N802_02955</name>
</gene>
<feature type="domain" description="Peptidase S9 prolyl oligopeptidase catalytic" evidence="1">
    <location>
        <begin position="101"/>
        <end position="161"/>
    </location>
</feature>
<dbReference type="GO" id="GO:0008236">
    <property type="term" value="F:serine-type peptidase activity"/>
    <property type="evidence" value="ECO:0007669"/>
    <property type="project" value="InterPro"/>
</dbReference>
<protein>
    <recommendedName>
        <fullName evidence="5">Alpha/beta hydrolase</fullName>
    </recommendedName>
</protein>
<proteinExistence type="predicted"/>
<dbReference type="STRING" id="1385520.N802_02955"/>
<dbReference type="Pfam" id="PF00326">
    <property type="entry name" value="Peptidase_S9"/>
    <property type="match status" value="1"/>
</dbReference>
<dbReference type="eggNOG" id="COG2945">
    <property type="taxonomic scope" value="Bacteria"/>
</dbReference>
<evidence type="ECO:0000259" key="2">
    <source>
        <dbReference type="Pfam" id="PF12146"/>
    </source>
</evidence>
<dbReference type="InterPro" id="IPR029058">
    <property type="entry name" value="AB_hydrolase_fold"/>
</dbReference>